<dbReference type="KEGG" id="fcy:FRACYDRAFT_207014"/>
<feature type="domain" description="Gamma tubulin complex component C-terminal" evidence="6">
    <location>
        <begin position="346"/>
        <end position="743"/>
    </location>
</feature>
<comment type="similarity">
    <text evidence="1 5">Belongs to the TUBGCP family.</text>
</comment>
<evidence type="ECO:0000259" key="6">
    <source>
        <dbReference type="Pfam" id="PF04130"/>
    </source>
</evidence>
<keyword evidence="3 5" id="KW-0493">Microtubule</keyword>
<keyword evidence="2 5" id="KW-0963">Cytoplasm</keyword>
<evidence type="ECO:0000256" key="4">
    <source>
        <dbReference type="ARBA" id="ARBA00023212"/>
    </source>
</evidence>
<comment type="subcellular location">
    <subcellularLocation>
        <location evidence="5">Cytoplasm</location>
        <location evidence="5">Cytoskeleton</location>
        <location evidence="5">Microtubule organizing center</location>
    </subcellularLocation>
</comment>
<dbReference type="PANTHER" id="PTHR19302">
    <property type="entry name" value="GAMMA TUBULIN COMPLEX PROTEIN"/>
    <property type="match status" value="1"/>
</dbReference>
<dbReference type="GO" id="GO:0051321">
    <property type="term" value="P:meiotic cell cycle"/>
    <property type="evidence" value="ECO:0007669"/>
    <property type="project" value="TreeGrafter"/>
</dbReference>
<dbReference type="InterPro" id="IPR042241">
    <property type="entry name" value="GCP_C_sf"/>
</dbReference>
<dbReference type="Proteomes" id="UP000095751">
    <property type="component" value="Unassembled WGS sequence"/>
</dbReference>
<feature type="domain" description="Gamma tubulin complex component protein N-terminal" evidence="7">
    <location>
        <begin position="43"/>
        <end position="343"/>
    </location>
</feature>
<proteinExistence type="inferred from homology"/>
<dbReference type="EMBL" id="KV784356">
    <property type="protein sequence ID" value="OEU18539.1"/>
    <property type="molecule type" value="Genomic_DNA"/>
</dbReference>
<dbReference type="GO" id="GO:0000278">
    <property type="term" value="P:mitotic cell cycle"/>
    <property type="evidence" value="ECO:0007669"/>
    <property type="project" value="TreeGrafter"/>
</dbReference>
<dbReference type="GO" id="GO:0051225">
    <property type="term" value="P:spindle assembly"/>
    <property type="evidence" value="ECO:0007669"/>
    <property type="project" value="TreeGrafter"/>
</dbReference>
<dbReference type="AlphaFoldDB" id="A0A1E7FK37"/>
<evidence type="ECO:0000313" key="9">
    <source>
        <dbReference type="Proteomes" id="UP000095751"/>
    </source>
</evidence>
<dbReference type="InParanoid" id="A0A1E7FK37"/>
<gene>
    <name evidence="8" type="ORF">FRACYDRAFT_207014</name>
</gene>
<keyword evidence="4 5" id="KW-0206">Cytoskeleton</keyword>
<dbReference type="PANTHER" id="PTHR19302:SF13">
    <property type="entry name" value="GAMMA-TUBULIN COMPLEX COMPONENT 2"/>
    <property type="match status" value="1"/>
</dbReference>
<dbReference type="Pfam" id="PF17681">
    <property type="entry name" value="GCP_N_terminal"/>
    <property type="match status" value="1"/>
</dbReference>
<dbReference type="Pfam" id="PF04130">
    <property type="entry name" value="GCP_C_terminal"/>
    <property type="match status" value="1"/>
</dbReference>
<dbReference type="GO" id="GO:0000930">
    <property type="term" value="C:gamma-tubulin complex"/>
    <property type="evidence" value="ECO:0007669"/>
    <property type="project" value="TreeGrafter"/>
</dbReference>
<evidence type="ECO:0000256" key="1">
    <source>
        <dbReference type="ARBA" id="ARBA00010337"/>
    </source>
</evidence>
<dbReference type="Gene3D" id="1.20.120.1900">
    <property type="entry name" value="Gamma-tubulin complex, C-terminal domain"/>
    <property type="match status" value="1"/>
</dbReference>
<sequence>MGERIFLTGSYLSEPFRNQSSTECSDISVDRNLSLKSKENILVDEVIGSFLGLEGLYIRSKENGFRLFDTVGISFDLSLRNLVDQILPLSTSYVCVRNFISSHNPGYEYGRVMQAFCEGLDTFLQQFVAFVAQLEHKIRKPSSTNGPFTMKSIHFEITPLLHSMSILEHTTKAVCNKRGGSLINALRSLEKRVYMGDTVAKDLLGTLLDRASVPYAEMLSTWLQSGRLFDPYEEFMVKRSSCGKNPAELDGDTWAALFTINEEHVIKDIIQTEKSKTTILVTGKYWNAVQICDADAKSSQKTRSRPLELKKLQFQSDMSAISAYIDSMFQSASENLMHILRDKFRLKESLHIMKRYFLLDQGDFLVNFLEAAEEELAKPFEQVSIGRVQHFLGTSIQITEGQRDVELHPNDYSHRKNTTGLNPSRLRCRLSKHSLVSCLDVLCGVTEDQEPETPSRQTNDTPVTGFDLFEIDFPRVPFPISLMISRTSMVEYKLLFRHLFFTKYVERRLVGVWSDHQVLKKLDSVRGLLGPTFMLRHRMQHFVQNLINYMTFEVVESNWLEMLSTIDASEGTFSNQKEQTVDDLLNIHDGFLQKTIDACLLRKPTLIKSLVKLLNTCLLFSDQMKKFMDTTRIYDDSFHLAAEKRGAVQRNLNQRVFSKSSTAPGKKKLRRALMSVKEERDILHQRQTRRVGREICSESYKRMIRRFEEVFSADLSAFMIQLNSHTSSGIVANLGIRLDWNSFLSNSIAIRNHDR</sequence>
<evidence type="ECO:0000259" key="7">
    <source>
        <dbReference type="Pfam" id="PF17681"/>
    </source>
</evidence>
<dbReference type="GO" id="GO:0000922">
    <property type="term" value="C:spindle pole"/>
    <property type="evidence" value="ECO:0007669"/>
    <property type="project" value="InterPro"/>
</dbReference>
<reference evidence="8 9" key="1">
    <citation type="submission" date="2016-09" db="EMBL/GenBank/DDBJ databases">
        <title>Extensive genetic diversity and differential bi-allelic expression allows diatom success in the polar Southern Ocean.</title>
        <authorList>
            <consortium name="DOE Joint Genome Institute"/>
            <person name="Mock T."/>
            <person name="Otillar R.P."/>
            <person name="Strauss J."/>
            <person name="Dupont C."/>
            <person name="Frickenhaus S."/>
            <person name="Maumus F."/>
            <person name="Mcmullan M."/>
            <person name="Sanges R."/>
            <person name="Schmutz J."/>
            <person name="Toseland A."/>
            <person name="Valas R."/>
            <person name="Veluchamy A."/>
            <person name="Ward B.J."/>
            <person name="Allen A."/>
            <person name="Barry K."/>
            <person name="Falciatore A."/>
            <person name="Ferrante M."/>
            <person name="Fortunato A.E."/>
            <person name="Gloeckner G."/>
            <person name="Gruber A."/>
            <person name="Hipkin R."/>
            <person name="Janech M."/>
            <person name="Kroth P."/>
            <person name="Leese F."/>
            <person name="Lindquist E."/>
            <person name="Lyon B.R."/>
            <person name="Martin J."/>
            <person name="Mayer C."/>
            <person name="Parker M."/>
            <person name="Quesneville H."/>
            <person name="Raymond J."/>
            <person name="Uhlig C."/>
            <person name="Valentin K.U."/>
            <person name="Worden A.Z."/>
            <person name="Armbrust E.V."/>
            <person name="Bowler C."/>
            <person name="Green B."/>
            <person name="Moulton V."/>
            <person name="Van Oosterhout C."/>
            <person name="Grigoriev I."/>
        </authorList>
    </citation>
    <scope>NUCLEOTIDE SEQUENCE [LARGE SCALE GENOMIC DNA]</scope>
    <source>
        <strain evidence="8 9">CCMP1102</strain>
    </source>
</reference>
<dbReference type="InterPro" id="IPR007259">
    <property type="entry name" value="GCP"/>
</dbReference>
<keyword evidence="9" id="KW-1185">Reference proteome</keyword>
<dbReference type="InterPro" id="IPR040457">
    <property type="entry name" value="GCP_C"/>
</dbReference>
<dbReference type="GO" id="GO:0031122">
    <property type="term" value="P:cytoplasmic microtubule organization"/>
    <property type="evidence" value="ECO:0007669"/>
    <property type="project" value="TreeGrafter"/>
</dbReference>
<evidence type="ECO:0000313" key="8">
    <source>
        <dbReference type="EMBL" id="OEU18539.1"/>
    </source>
</evidence>
<dbReference type="GO" id="GO:0007020">
    <property type="term" value="P:microtubule nucleation"/>
    <property type="evidence" value="ECO:0007669"/>
    <property type="project" value="InterPro"/>
</dbReference>
<dbReference type="OrthoDB" id="2192946at2759"/>
<dbReference type="GO" id="GO:0051011">
    <property type="term" value="F:microtubule minus-end binding"/>
    <property type="evidence" value="ECO:0007669"/>
    <property type="project" value="TreeGrafter"/>
</dbReference>
<evidence type="ECO:0000256" key="3">
    <source>
        <dbReference type="ARBA" id="ARBA00022701"/>
    </source>
</evidence>
<dbReference type="InterPro" id="IPR041470">
    <property type="entry name" value="GCP_N"/>
</dbReference>
<organism evidence="8 9">
    <name type="scientific">Fragilariopsis cylindrus CCMP1102</name>
    <dbReference type="NCBI Taxonomy" id="635003"/>
    <lineage>
        <taxon>Eukaryota</taxon>
        <taxon>Sar</taxon>
        <taxon>Stramenopiles</taxon>
        <taxon>Ochrophyta</taxon>
        <taxon>Bacillariophyta</taxon>
        <taxon>Bacillariophyceae</taxon>
        <taxon>Bacillariophycidae</taxon>
        <taxon>Bacillariales</taxon>
        <taxon>Bacillariaceae</taxon>
        <taxon>Fragilariopsis</taxon>
    </lineage>
</organism>
<dbReference type="GO" id="GO:0043015">
    <property type="term" value="F:gamma-tubulin binding"/>
    <property type="evidence" value="ECO:0007669"/>
    <property type="project" value="InterPro"/>
</dbReference>
<evidence type="ECO:0000256" key="5">
    <source>
        <dbReference type="RuleBase" id="RU363050"/>
    </source>
</evidence>
<evidence type="ECO:0000256" key="2">
    <source>
        <dbReference type="ARBA" id="ARBA00022490"/>
    </source>
</evidence>
<dbReference type="GO" id="GO:0005874">
    <property type="term" value="C:microtubule"/>
    <property type="evidence" value="ECO:0007669"/>
    <property type="project" value="UniProtKB-KW"/>
</dbReference>
<name>A0A1E7FK37_9STRA</name>
<protein>
    <recommendedName>
        <fullName evidence="5">Spindle pole body component</fullName>
    </recommendedName>
</protein>
<accession>A0A1E7FK37</accession>